<accession>A0ABT0BYV3</accession>
<organism evidence="3 4">
    <name type="scientific">Parabacteroides faecalis</name>
    <dbReference type="NCBI Taxonomy" id="2924040"/>
    <lineage>
        <taxon>Bacteria</taxon>
        <taxon>Pseudomonadati</taxon>
        <taxon>Bacteroidota</taxon>
        <taxon>Bacteroidia</taxon>
        <taxon>Bacteroidales</taxon>
        <taxon>Tannerellaceae</taxon>
        <taxon>Parabacteroides</taxon>
    </lineage>
</organism>
<dbReference type="Proteomes" id="UP001165444">
    <property type="component" value="Unassembled WGS sequence"/>
</dbReference>
<dbReference type="RefSeq" id="WP_243323656.1">
    <property type="nucleotide sequence ID" value="NZ_JAKZMM010000009.1"/>
</dbReference>
<comment type="caution">
    <text evidence="3">The sequence shown here is derived from an EMBL/GenBank/DDBJ whole genome shotgun (WGS) entry which is preliminary data.</text>
</comment>
<feature type="compositionally biased region" description="Basic and acidic residues" evidence="1">
    <location>
        <begin position="325"/>
        <end position="339"/>
    </location>
</feature>
<evidence type="ECO:0000313" key="3">
    <source>
        <dbReference type="EMBL" id="MCJ2379965.1"/>
    </source>
</evidence>
<evidence type="ECO:0000256" key="2">
    <source>
        <dbReference type="SAM" id="SignalP"/>
    </source>
</evidence>
<feature type="region of interest" description="Disordered" evidence="1">
    <location>
        <begin position="24"/>
        <end position="57"/>
    </location>
</feature>
<keyword evidence="4" id="KW-1185">Reference proteome</keyword>
<protein>
    <submittedName>
        <fullName evidence="3">Gliding motility protein GldN</fullName>
    </submittedName>
</protein>
<proteinExistence type="predicted"/>
<dbReference type="InterPro" id="IPR019847">
    <property type="entry name" value="Gliding_motility_assoc_GldN"/>
</dbReference>
<feature type="chain" id="PRO_5047135290" evidence="2">
    <location>
        <begin position="23"/>
        <end position="359"/>
    </location>
</feature>
<reference evidence="3 4" key="1">
    <citation type="submission" date="2022-03" db="EMBL/GenBank/DDBJ databases">
        <title>Parabacteroides sp. nov. isolated from swine feces.</title>
        <authorList>
            <person name="Bak J.E."/>
        </authorList>
    </citation>
    <scope>NUCLEOTIDE SEQUENCE [LARGE SCALE GENOMIC DNA]</scope>
    <source>
        <strain evidence="3 4">AGMB00274</strain>
    </source>
</reference>
<dbReference type="Pfam" id="PF19841">
    <property type="entry name" value="GldN"/>
    <property type="match status" value="1"/>
</dbReference>
<feature type="signal peptide" evidence="2">
    <location>
        <begin position="1"/>
        <end position="22"/>
    </location>
</feature>
<feature type="compositionally biased region" description="Basic and acidic residues" evidence="1">
    <location>
        <begin position="42"/>
        <end position="53"/>
    </location>
</feature>
<keyword evidence="2" id="KW-0732">Signal</keyword>
<evidence type="ECO:0000313" key="4">
    <source>
        <dbReference type="Proteomes" id="UP001165444"/>
    </source>
</evidence>
<evidence type="ECO:0000256" key="1">
    <source>
        <dbReference type="SAM" id="MobiDB-lite"/>
    </source>
</evidence>
<gene>
    <name evidence="3" type="primary">gldN</name>
    <name evidence="3" type="ORF">MUN53_04965</name>
</gene>
<feature type="region of interest" description="Disordered" evidence="1">
    <location>
        <begin position="314"/>
        <end position="359"/>
    </location>
</feature>
<sequence>MKRIYYIVACLLSLMTILPAQAQDENEGTQTSQQQRKGPRASRGERATAKEESGLPELSVRAQDLNERLTQQVGNARWMRVVYRQVDLTKEKNTPLYYPIRPMNGQMNLFTLIFQLLSENKLKVYEYLDGYEVFDDEHLVNFKEMLDRFHVFYEEVEQKNGGEPSLVINESDIPSEQVKSYYVKEMWYFDQNNSLFDVKTLAICPLLSSDNDFGQTTSPMFWLPYENLRPYLHTAYIMTSNLNNAMTFTIDDYFRRRMFDGDIIKTQNLMNQPLQAYCPTPDSLKKEQDRIEKQLVSFEDSLWMKPDTTLLKELEASQKGKKAKAKETKVKETKTEKVKAPKASKAPKSSGAVRSIRRR</sequence>
<dbReference type="NCBIfam" id="TIGR03523">
    <property type="entry name" value="GldN"/>
    <property type="match status" value="1"/>
</dbReference>
<name>A0ABT0BYV3_9BACT</name>
<dbReference type="EMBL" id="JAKZMM010000009">
    <property type="protein sequence ID" value="MCJ2379965.1"/>
    <property type="molecule type" value="Genomic_DNA"/>
</dbReference>
<feature type="compositionally biased region" description="Low complexity" evidence="1">
    <location>
        <begin position="341"/>
        <end position="350"/>
    </location>
</feature>